<keyword evidence="8" id="KW-1185">Reference proteome</keyword>
<name>D6Y336_THEBD</name>
<dbReference type="EMBL" id="CP001874">
    <property type="protein sequence ID" value="ADG88911.1"/>
    <property type="molecule type" value="Genomic_DNA"/>
</dbReference>
<reference evidence="7 8" key="1">
    <citation type="submission" date="2010-01" db="EMBL/GenBank/DDBJ databases">
        <title>The complete genome of Thermobispora bispora DSM 43833.</title>
        <authorList>
            <consortium name="US DOE Joint Genome Institute (JGI-PGF)"/>
            <person name="Lucas S."/>
            <person name="Copeland A."/>
            <person name="Lapidus A."/>
            <person name="Glavina del Rio T."/>
            <person name="Dalin E."/>
            <person name="Tice H."/>
            <person name="Bruce D."/>
            <person name="Goodwin L."/>
            <person name="Pitluck S."/>
            <person name="Kyrpides N."/>
            <person name="Mavromatis K."/>
            <person name="Ivanova N."/>
            <person name="Mikhailova N."/>
            <person name="Chertkov O."/>
            <person name="Brettin T."/>
            <person name="Detter J.C."/>
            <person name="Han C."/>
            <person name="Larimer F."/>
            <person name="Land M."/>
            <person name="Hauser L."/>
            <person name="Markowitz V."/>
            <person name="Cheng J.-F."/>
            <person name="Hugenholtz P."/>
            <person name="Woyke T."/>
            <person name="Wu D."/>
            <person name="Jando M."/>
            <person name="Schneider S."/>
            <person name="Klenk H.-P."/>
            <person name="Eisen J.A."/>
        </authorList>
    </citation>
    <scope>NUCLEOTIDE SEQUENCE [LARGE SCALE GENOMIC DNA]</scope>
    <source>
        <strain evidence="8">ATCC 19993 / DSM 43833 / CBS 139.67 / JCM 10125 / KCTC 9307 / NBRC 14880 / R51</strain>
    </source>
</reference>
<dbReference type="HOGENOM" id="CLU_2095718_0_0_11"/>
<dbReference type="KEGG" id="tbi:Tbis_2201"/>
<feature type="transmembrane region" description="Helical" evidence="5">
    <location>
        <begin position="51"/>
        <end position="72"/>
    </location>
</feature>
<keyword evidence="3 5" id="KW-1133">Transmembrane helix</keyword>
<evidence type="ECO:0000313" key="7">
    <source>
        <dbReference type="EMBL" id="ADG88911.1"/>
    </source>
</evidence>
<accession>D6Y336</accession>
<keyword evidence="4 5" id="KW-0472">Membrane</keyword>
<gene>
    <name evidence="7" type="ordered locus">Tbis_2201</name>
</gene>
<evidence type="ECO:0000256" key="1">
    <source>
        <dbReference type="ARBA" id="ARBA00004127"/>
    </source>
</evidence>
<dbReference type="STRING" id="469371.Tbis_2201"/>
<protein>
    <recommendedName>
        <fullName evidence="6">DUF202 domain-containing protein</fullName>
    </recommendedName>
</protein>
<feature type="domain" description="DUF202" evidence="6">
    <location>
        <begin position="13"/>
        <end position="80"/>
    </location>
</feature>
<dbReference type="InterPro" id="IPR003807">
    <property type="entry name" value="DUF202"/>
</dbReference>
<dbReference type="OrthoDB" id="582337at2"/>
<feature type="transmembrane region" description="Helical" evidence="5">
    <location>
        <begin position="93"/>
        <end position="115"/>
    </location>
</feature>
<evidence type="ECO:0000256" key="3">
    <source>
        <dbReference type="ARBA" id="ARBA00022989"/>
    </source>
</evidence>
<dbReference type="GO" id="GO:0012505">
    <property type="term" value="C:endomembrane system"/>
    <property type="evidence" value="ECO:0007669"/>
    <property type="project" value="UniProtKB-SubCell"/>
</dbReference>
<evidence type="ECO:0000256" key="5">
    <source>
        <dbReference type="SAM" id="Phobius"/>
    </source>
</evidence>
<dbReference type="Pfam" id="PF02656">
    <property type="entry name" value="DUF202"/>
    <property type="match status" value="1"/>
</dbReference>
<dbReference type="eggNOG" id="COG2149">
    <property type="taxonomic scope" value="Bacteria"/>
</dbReference>
<keyword evidence="2 5" id="KW-0812">Transmembrane</keyword>
<evidence type="ECO:0000256" key="4">
    <source>
        <dbReference type="ARBA" id="ARBA00023136"/>
    </source>
</evidence>
<evidence type="ECO:0000313" key="8">
    <source>
        <dbReference type="Proteomes" id="UP000006640"/>
    </source>
</evidence>
<evidence type="ECO:0000259" key="6">
    <source>
        <dbReference type="Pfam" id="PF02656"/>
    </source>
</evidence>
<evidence type="ECO:0000256" key="2">
    <source>
        <dbReference type="ARBA" id="ARBA00022692"/>
    </source>
</evidence>
<dbReference type="Proteomes" id="UP000006640">
    <property type="component" value="Chromosome"/>
</dbReference>
<feature type="transmembrane region" description="Helical" evidence="5">
    <location>
        <begin position="21"/>
        <end position="39"/>
    </location>
</feature>
<dbReference type="AlphaFoldDB" id="D6Y336"/>
<comment type="subcellular location">
    <subcellularLocation>
        <location evidence="1">Endomembrane system</location>
        <topology evidence="1">Multi-pass membrane protein</topology>
    </subcellularLocation>
</comment>
<proteinExistence type="predicted"/>
<organism evidence="7 8">
    <name type="scientific">Thermobispora bispora (strain ATCC 19993 / DSM 43833 / CBS 139.67 / JCM 10125 / KCTC 9307 / NBRC 14880 / R51)</name>
    <dbReference type="NCBI Taxonomy" id="469371"/>
    <lineage>
        <taxon>Bacteria</taxon>
        <taxon>Bacillati</taxon>
        <taxon>Actinomycetota</taxon>
        <taxon>Actinomycetes</taxon>
        <taxon>Streptosporangiales</taxon>
        <taxon>Streptosporangiaceae</taxon>
        <taxon>Thermobispora</taxon>
    </lineage>
</organism>
<dbReference type="RefSeq" id="WP_013132444.1">
    <property type="nucleotide sequence ID" value="NC_014165.1"/>
</dbReference>
<sequence length="116" mass="11839">MTPGRRPGREAERPGLHGERTVLAWIRTAVILVGGGIAGLDTALRHGAPPPAPACFTLTLLAGAVLLTRTGVRYRRTLRAGRAGARGDATADARLAWLGTLAAAAGALLCVLGAVP</sequence>